<keyword evidence="10" id="KW-1185">Reference proteome</keyword>
<dbReference type="PROSITE" id="PS52029">
    <property type="entry name" value="LD_TPASE"/>
    <property type="match status" value="1"/>
</dbReference>
<accession>A0A316G6B7</accession>
<dbReference type="GO" id="GO:0016740">
    <property type="term" value="F:transferase activity"/>
    <property type="evidence" value="ECO:0007669"/>
    <property type="project" value="UniProtKB-KW"/>
</dbReference>
<evidence type="ECO:0000256" key="3">
    <source>
        <dbReference type="ARBA" id="ARBA00022679"/>
    </source>
</evidence>
<organism evidence="9 10">
    <name type="scientific">Silicimonas algicola</name>
    <dbReference type="NCBI Taxonomy" id="1826607"/>
    <lineage>
        <taxon>Bacteria</taxon>
        <taxon>Pseudomonadati</taxon>
        <taxon>Pseudomonadota</taxon>
        <taxon>Alphaproteobacteria</taxon>
        <taxon>Rhodobacterales</taxon>
        <taxon>Paracoccaceae</taxon>
    </lineage>
</organism>
<evidence type="ECO:0000256" key="1">
    <source>
        <dbReference type="ARBA" id="ARBA00004752"/>
    </source>
</evidence>
<dbReference type="KEGG" id="salo:EF888_21110"/>
<dbReference type="InterPro" id="IPR038063">
    <property type="entry name" value="Transpep_catalytic_dom"/>
</dbReference>
<dbReference type="CDD" id="cd16913">
    <property type="entry name" value="YkuD_like"/>
    <property type="match status" value="1"/>
</dbReference>
<dbReference type="PANTHER" id="PTHR36699:SF1">
    <property type="entry name" value="L,D-TRANSPEPTIDASE YAFK-RELATED"/>
    <property type="match status" value="1"/>
</dbReference>
<sequence>MHAIARIAALIFAVVALTGCASKFRSYDGPAVTEVHVYKSFRRMYLLNGSNVLKMYYVNLGFAPTGDKLQEGDGRTPEGSYFINRRNPESEYHLSIGISYPDEVDVAEAAAVGRSPGGDIFIHGWGPKVTNPRPDWTYGCIAVTNKEIEEIYAMVRDGTRITIFP</sequence>
<dbReference type="Gene3D" id="2.40.440.10">
    <property type="entry name" value="L,D-transpeptidase catalytic domain-like"/>
    <property type="match status" value="1"/>
</dbReference>
<dbReference type="InterPro" id="IPR005490">
    <property type="entry name" value="LD_TPept_cat_dom"/>
</dbReference>
<keyword evidence="4 7" id="KW-0133">Cell shape</keyword>
<feature type="active site" description="Proton donor/acceptor" evidence="7">
    <location>
        <position position="123"/>
    </location>
</feature>
<dbReference type="GO" id="GO:0004180">
    <property type="term" value="F:carboxypeptidase activity"/>
    <property type="evidence" value="ECO:0007669"/>
    <property type="project" value="UniProtKB-ARBA"/>
</dbReference>
<name>A0A316G6B7_9RHOB</name>
<evidence type="ECO:0000256" key="2">
    <source>
        <dbReference type="ARBA" id="ARBA00005992"/>
    </source>
</evidence>
<dbReference type="PANTHER" id="PTHR36699">
    <property type="entry name" value="LD-TRANSPEPTIDASE"/>
    <property type="match status" value="1"/>
</dbReference>
<feature type="domain" description="L,D-TPase catalytic" evidence="8">
    <location>
        <begin position="33"/>
        <end position="164"/>
    </location>
</feature>
<protein>
    <submittedName>
        <fullName evidence="9">L,D-transpeptidase-like protein</fullName>
    </submittedName>
</protein>
<dbReference type="UniPathway" id="UPA00219"/>
<keyword evidence="6 7" id="KW-0961">Cell wall biogenesis/degradation</keyword>
<proteinExistence type="inferred from homology"/>
<dbReference type="GO" id="GO:0009252">
    <property type="term" value="P:peptidoglycan biosynthetic process"/>
    <property type="evidence" value="ECO:0007669"/>
    <property type="project" value="UniProtKB-UniPathway"/>
</dbReference>
<dbReference type="RefSeq" id="WP_109759182.1">
    <property type="nucleotide sequence ID" value="NZ_CP034588.1"/>
</dbReference>
<dbReference type="Proteomes" id="UP000245390">
    <property type="component" value="Unassembled WGS sequence"/>
</dbReference>
<feature type="active site" description="Nucleophile" evidence="7">
    <location>
        <position position="140"/>
    </location>
</feature>
<dbReference type="Pfam" id="PF03734">
    <property type="entry name" value="YkuD"/>
    <property type="match status" value="1"/>
</dbReference>
<dbReference type="GO" id="GO:0008360">
    <property type="term" value="P:regulation of cell shape"/>
    <property type="evidence" value="ECO:0007669"/>
    <property type="project" value="UniProtKB-UniRule"/>
</dbReference>
<evidence type="ECO:0000259" key="8">
    <source>
        <dbReference type="PROSITE" id="PS52029"/>
    </source>
</evidence>
<dbReference type="SUPFAM" id="SSF141523">
    <property type="entry name" value="L,D-transpeptidase catalytic domain-like"/>
    <property type="match status" value="1"/>
</dbReference>
<evidence type="ECO:0000256" key="6">
    <source>
        <dbReference type="ARBA" id="ARBA00023316"/>
    </source>
</evidence>
<evidence type="ECO:0000313" key="9">
    <source>
        <dbReference type="EMBL" id="PWK56491.1"/>
    </source>
</evidence>
<reference evidence="9 10" key="1">
    <citation type="submission" date="2018-05" db="EMBL/GenBank/DDBJ databases">
        <title>Genomic Encyclopedia of Type Strains, Phase IV (KMG-IV): sequencing the most valuable type-strain genomes for metagenomic binning, comparative biology and taxonomic classification.</title>
        <authorList>
            <person name="Goeker M."/>
        </authorList>
    </citation>
    <scope>NUCLEOTIDE SEQUENCE [LARGE SCALE GENOMIC DNA]</scope>
    <source>
        <strain evidence="9 10">DSM 103371</strain>
    </source>
</reference>
<evidence type="ECO:0000256" key="7">
    <source>
        <dbReference type="PROSITE-ProRule" id="PRU01373"/>
    </source>
</evidence>
<comment type="pathway">
    <text evidence="1 7">Cell wall biogenesis; peptidoglycan biosynthesis.</text>
</comment>
<keyword evidence="5 7" id="KW-0573">Peptidoglycan synthesis</keyword>
<keyword evidence="3" id="KW-0808">Transferase</keyword>
<dbReference type="GO" id="GO:0071555">
    <property type="term" value="P:cell wall organization"/>
    <property type="evidence" value="ECO:0007669"/>
    <property type="project" value="UniProtKB-UniRule"/>
</dbReference>
<gene>
    <name evidence="9" type="ORF">C8D95_104163</name>
</gene>
<evidence type="ECO:0000313" key="10">
    <source>
        <dbReference type="Proteomes" id="UP000245390"/>
    </source>
</evidence>
<evidence type="ECO:0000256" key="4">
    <source>
        <dbReference type="ARBA" id="ARBA00022960"/>
    </source>
</evidence>
<comment type="caution">
    <text evidence="9">The sequence shown here is derived from an EMBL/GenBank/DDBJ whole genome shotgun (WGS) entry which is preliminary data.</text>
</comment>
<dbReference type="AlphaFoldDB" id="A0A316G6B7"/>
<dbReference type="PROSITE" id="PS51257">
    <property type="entry name" value="PROKAR_LIPOPROTEIN"/>
    <property type="match status" value="1"/>
</dbReference>
<dbReference type="EMBL" id="QGGV01000004">
    <property type="protein sequence ID" value="PWK56491.1"/>
    <property type="molecule type" value="Genomic_DNA"/>
</dbReference>
<evidence type="ECO:0000256" key="5">
    <source>
        <dbReference type="ARBA" id="ARBA00022984"/>
    </source>
</evidence>
<dbReference type="OrthoDB" id="9809748at2"/>
<comment type="similarity">
    <text evidence="2">Belongs to the YkuD family.</text>
</comment>